<dbReference type="EMBL" id="CAJOBS010000309">
    <property type="protein sequence ID" value="CAF4548792.1"/>
    <property type="molecule type" value="Genomic_DNA"/>
</dbReference>
<reference evidence="1" key="1">
    <citation type="submission" date="2021-02" db="EMBL/GenBank/DDBJ databases">
        <authorList>
            <person name="Nowell W R."/>
        </authorList>
    </citation>
    <scope>NUCLEOTIDE SEQUENCE</scope>
</reference>
<dbReference type="AlphaFoldDB" id="A0A820YNX9"/>
<name>A0A820YNX9_9BILA</name>
<proteinExistence type="predicted"/>
<protein>
    <submittedName>
        <fullName evidence="1">Uncharacterized protein</fullName>
    </submittedName>
</protein>
<evidence type="ECO:0000313" key="1">
    <source>
        <dbReference type="EMBL" id="CAF4548792.1"/>
    </source>
</evidence>
<accession>A0A820YNX9</accession>
<evidence type="ECO:0000313" key="2">
    <source>
        <dbReference type="Proteomes" id="UP000663838"/>
    </source>
</evidence>
<organism evidence="1 2">
    <name type="scientific">Rotaria socialis</name>
    <dbReference type="NCBI Taxonomy" id="392032"/>
    <lineage>
        <taxon>Eukaryota</taxon>
        <taxon>Metazoa</taxon>
        <taxon>Spiralia</taxon>
        <taxon>Gnathifera</taxon>
        <taxon>Rotifera</taxon>
        <taxon>Eurotatoria</taxon>
        <taxon>Bdelloidea</taxon>
        <taxon>Philodinida</taxon>
        <taxon>Philodinidae</taxon>
        <taxon>Rotaria</taxon>
    </lineage>
</organism>
<sequence>MMVGVQHGLNPASLPSSWSKCHQSLYSDVLHQANVTGILRDCNKSFLLLACRPVNITHFTVAAMGYRSDVLYDCGSGTTCTHVANGVGWYFSDNYSWGFVNGTESVTRSPCVRNPIQGGVNGLCWHTNKSDGGYQCGSKIGLNSARTYARFIYHSD</sequence>
<gene>
    <name evidence="1" type="ORF">TOA249_LOCUS7059</name>
</gene>
<dbReference type="Proteomes" id="UP000663838">
    <property type="component" value="Unassembled WGS sequence"/>
</dbReference>
<comment type="caution">
    <text evidence="1">The sequence shown here is derived from an EMBL/GenBank/DDBJ whole genome shotgun (WGS) entry which is preliminary data.</text>
</comment>